<reference evidence="2 3" key="1">
    <citation type="submission" date="2020-09" db="EMBL/GenBank/DDBJ databases">
        <title>Novel species in genus Gordonia.</title>
        <authorList>
            <person name="Zhang G."/>
        </authorList>
    </citation>
    <scope>NUCLEOTIDE SEQUENCE [LARGE SCALE GENOMIC DNA]</scope>
    <source>
        <strain evidence="2 3">ON-33</strain>
    </source>
</reference>
<dbReference type="RefSeq" id="WP_190267034.1">
    <property type="nucleotide sequence ID" value="NZ_BAABAD010000004.1"/>
</dbReference>
<proteinExistence type="predicted"/>
<dbReference type="Proteomes" id="UP000602395">
    <property type="component" value="Unassembled WGS sequence"/>
</dbReference>
<protein>
    <submittedName>
        <fullName evidence="2">Uncharacterized protein</fullName>
    </submittedName>
</protein>
<feature type="chain" id="PRO_5046775702" evidence="1">
    <location>
        <begin position="28"/>
        <end position="165"/>
    </location>
</feature>
<sequence length="165" mass="17421">MRSVVRVLLVAVAAAALVAVPASTAAASPVGVGSGAAGVVMPGMRIPAGGSWNSFPAVYRHRYWPQAGVWMEYNTLFNAAQTRAIDASGLVPPFADSNLPFAGVGEWLRSDTGLDLLVRRGGCFAMGVRKDPVWSPMAKKWVAAIVQPYSSPPYLKSSTDLVCEN</sequence>
<name>A0ABR7WC37_9ACTN</name>
<gene>
    <name evidence="2" type="ORF">IDF66_12275</name>
</gene>
<feature type="signal peptide" evidence="1">
    <location>
        <begin position="1"/>
        <end position="27"/>
    </location>
</feature>
<accession>A0ABR7WC37</accession>
<dbReference type="EMBL" id="JACWMS010000002">
    <property type="protein sequence ID" value="MBD1320361.1"/>
    <property type="molecule type" value="Genomic_DNA"/>
</dbReference>
<evidence type="ECO:0000313" key="2">
    <source>
        <dbReference type="EMBL" id="MBD1320361.1"/>
    </source>
</evidence>
<comment type="caution">
    <text evidence="2">The sequence shown here is derived from an EMBL/GenBank/DDBJ whole genome shotgun (WGS) entry which is preliminary data.</text>
</comment>
<evidence type="ECO:0000256" key="1">
    <source>
        <dbReference type="SAM" id="SignalP"/>
    </source>
</evidence>
<organism evidence="2 3">
    <name type="scientific">Gordonia hankookensis</name>
    <dbReference type="NCBI Taxonomy" id="589403"/>
    <lineage>
        <taxon>Bacteria</taxon>
        <taxon>Bacillati</taxon>
        <taxon>Actinomycetota</taxon>
        <taxon>Actinomycetes</taxon>
        <taxon>Mycobacteriales</taxon>
        <taxon>Gordoniaceae</taxon>
        <taxon>Gordonia</taxon>
    </lineage>
</organism>
<evidence type="ECO:0000313" key="3">
    <source>
        <dbReference type="Proteomes" id="UP000602395"/>
    </source>
</evidence>
<keyword evidence="3" id="KW-1185">Reference proteome</keyword>
<keyword evidence="1" id="KW-0732">Signal</keyword>